<sequence length="124" mass="14294">MKRNLLLFTFMVLCSSFIFSMPSDTRRQIKMKVRQPIEHRSTNHLDPARVYVSNSLLEIEFENPSKDVTITIINSETGQTIYQEKSTSLEKYRLIDLFGEDKSAEYTLEISSSSWSATGVFTID</sequence>
<evidence type="ECO:0000313" key="2">
    <source>
        <dbReference type="EMBL" id="OUQ74156.1"/>
    </source>
</evidence>
<dbReference type="InterPro" id="IPR021638">
    <property type="entry name" value="DUF3244"/>
</dbReference>
<feature type="signal peptide" evidence="1">
    <location>
        <begin position="1"/>
        <end position="20"/>
    </location>
</feature>
<dbReference type="EMBL" id="NFLW01000001">
    <property type="protein sequence ID" value="OUQ74156.1"/>
    <property type="molecule type" value="Genomic_DNA"/>
</dbReference>
<name>A0A174AW73_9BACE</name>
<accession>A0A174AW73</accession>
<dbReference type="Proteomes" id="UP000196036">
    <property type="component" value="Unassembled WGS sequence"/>
</dbReference>
<keyword evidence="1" id="KW-0732">Signal</keyword>
<gene>
    <name evidence="2" type="ORF">B5E52_00810</name>
</gene>
<dbReference type="Gene3D" id="2.60.40.3080">
    <property type="match status" value="1"/>
</dbReference>
<organism evidence="2 3">
    <name type="scientific">Bacteroides xylanisolvens</name>
    <dbReference type="NCBI Taxonomy" id="371601"/>
    <lineage>
        <taxon>Bacteria</taxon>
        <taxon>Pseudomonadati</taxon>
        <taxon>Bacteroidota</taxon>
        <taxon>Bacteroidia</taxon>
        <taxon>Bacteroidales</taxon>
        <taxon>Bacteroidaceae</taxon>
        <taxon>Bacteroides</taxon>
    </lineage>
</organism>
<reference evidence="3" key="1">
    <citation type="submission" date="2017-04" db="EMBL/GenBank/DDBJ databases">
        <title>Function of individual gut microbiota members based on whole genome sequencing of pure cultures obtained from chicken caecum.</title>
        <authorList>
            <person name="Medvecky M."/>
            <person name="Cejkova D."/>
            <person name="Polansky O."/>
            <person name="Karasova D."/>
            <person name="Kubasova T."/>
            <person name="Cizek A."/>
            <person name="Rychlik I."/>
        </authorList>
    </citation>
    <scope>NUCLEOTIDE SEQUENCE [LARGE SCALE GENOMIC DNA]</scope>
    <source>
        <strain evidence="3">An109</strain>
    </source>
</reference>
<proteinExistence type="predicted"/>
<protein>
    <recommendedName>
        <fullName evidence="4">DUF3244 domain-containing protein</fullName>
    </recommendedName>
</protein>
<evidence type="ECO:0000256" key="1">
    <source>
        <dbReference type="SAM" id="SignalP"/>
    </source>
</evidence>
<feature type="chain" id="PRO_5014250931" description="DUF3244 domain-containing protein" evidence="1">
    <location>
        <begin position="21"/>
        <end position="124"/>
    </location>
</feature>
<comment type="caution">
    <text evidence="2">The sequence shown here is derived from an EMBL/GenBank/DDBJ whole genome shotgun (WGS) entry which is preliminary data.</text>
</comment>
<evidence type="ECO:0000313" key="3">
    <source>
        <dbReference type="Proteomes" id="UP000196036"/>
    </source>
</evidence>
<dbReference type="AlphaFoldDB" id="A0A174AW73"/>
<dbReference type="Pfam" id="PF11589">
    <property type="entry name" value="DUF3244"/>
    <property type="match status" value="1"/>
</dbReference>
<evidence type="ECO:0008006" key="4">
    <source>
        <dbReference type="Google" id="ProtNLM"/>
    </source>
</evidence>
<dbReference type="RefSeq" id="WP_008642914.1">
    <property type="nucleotide sequence ID" value="NZ_CP103094.1"/>
</dbReference>